<feature type="transmembrane region" description="Helical" evidence="1">
    <location>
        <begin position="60"/>
        <end position="81"/>
    </location>
</feature>
<gene>
    <name evidence="2" type="ORF">A6E14_15800</name>
</gene>
<keyword evidence="1" id="KW-0472">Membrane</keyword>
<protein>
    <submittedName>
        <fullName evidence="2">Uncharacterized protein</fullName>
    </submittedName>
</protein>
<evidence type="ECO:0000313" key="2">
    <source>
        <dbReference type="EMBL" id="OCH72072.1"/>
    </source>
</evidence>
<evidence type="ECO:0000313" key="3">
    <source>
        <dbReference type="Proteomes" id="UP000093173"/>
    </source>
</evidence>
<keyword evidence="1" id="KW-1133">Transmembrane helix</keyword>
<feature type="non-terminal residue" evidence="2">
    <location>
        <position position="1"/>
    </location>
</feature>
<feature type="transmembrane region" description="Helical" evidence="1">
    <location>
        <begin position="20"/>
        <end position="39"/>
    </location>
</feature>
<dbReference type="EMBL" id="MAJZ01000926">
    <property type="protein sequence ID" value="OCH72072.1"/>
    <property type="molecule type" value="Genomic_DNA"/>
</dbReference>
<reference evidence="3" key="1">
    <citation type="submission" date="2016-06" db="EMBL/GenBank/DDBJ databases">
        <authorList>
            <person name="Hehemann J.-H."/>
            <person name="Arevalo P."/>
            <person name="Datta M.S."/>
            <person name="Polz M.F."/>
        </authorList>
    </citation>
    <scope>NUCLEOTIDE SEQUENCE [LARGE SCALE GENOMIC DNA]</scope>
    <source>
        <strain evidence="3">9CSC122</strain>
    </source>
</reference>
<proteinExistence type="predicted"/>
<dbReference type="Proteomes" id="UP000093173">
    <property type="component" value="Unassembled WGS sequence"/>
</dbReference>
<dbReference type="AlphaFoldDB" id="A0A1B9QUW8"/>
<feature type="transmembrane region" description="Helical" evidence="1">
    <location>
        <begin position="101"/>
        <end position="125"/>
    </location>
</feature>
<keyword evidence="1" id="KW-0812">Transmembrane</keyword>
<sequence>RFLCSLIESNFLVSFLSNNLITLLIALLAINTTTGRIVMTKLREIIERHGGNFSATLGQLKLSIVEQLVFIVLAIMFLVLLGSKPVTDSNQYIRPLLESGLIAVFIASLHNLYDTANSIFVILGWEGEQ</sequence>
<organism evidence="2 3">
    <name type="scientific">Vibrio genomosp. F10</name>
    <dbReference type="NCBI Taxonomy" id="723171"/>
    <lineage>
        <taxon>Bacteria</taxon>
        <taxon>Pseudomonadati</taxon>
        <taxon>Pseudomonadota</taxon>
        <taxon>Gammaproteobacteria</taxon>
        <taxon>Vibrionales</taxon>
        <taxon>Vibrionaceae</taxon>
        <taxon>Vibrio</taxon>
    </lineage>
</organism>
<evidence type="ECO:0000256" key="1">
    <source>
        <dbReference type="SAM" id="Phobius"/>
    </source>
</evidence>
<comment type="caution">
    <text evidence="2">The sequence shown here is derived from an EMBL/GenBank/DDBJ whole genome shotgun (WGS) entry which is preliminary data.</text>
</comment>
<name>A0A1B9QUW8_9VIBR</name>
<dbReference type="RefSeq" id="WP_065577399.1">
    <property type="nucleotide sequence ID" value="NZ_JBNGCH010000926.1"/>
</dbReference>
<accession>A0A1B9QUW8</accession>
<keyword evidence="3" id="KW-1185">Reference proteome</keyword>